<gene>
    <name evidence="8" type="ORF">PG999_010508</name>
</gene>
<keyword evidence="6" id="KW-0539">Nucleus</keyword>
<dbReference type="Pfam" id="PF00172">
    <property type="entry name" value="Zn_clus"/>
    <property type="match status" value="1"/>
</dbReference>
<dbReference type="GO" id="GO:0000981">
    <property type="term" value="F:DNA-binding transcription factor activity, RNA polymerase II-specific"/>
    <property type="evidence" value="ECO:0007669"/>
    <property type="project" value="InterPro"/>
</dbReference>
<keyword evidence="5" id="KW-0804">Transcription</keyword>
<evidence type="ECO:0000313" key="9">
    <source>
        <dbReference type="Proteomes" id="UP001392437"/>
    </source>
</evidence>
<keyword evidence="1" id="KW-0479">Metal-binding</keyword>
<evidence type="ECO:0000256" key="5">
    <source>
        <dbReference type="ARBA" id="ARBA00023163"/>
    </source>
</evidence>
<dbReference type="CDD" id="cd00067">
    <property type="entry name" value="GAL4"/>
    <property type="match status" value="1"/>
</dbReference>
<dbReference type="Proteomes" id="UP001392437">
    <property type="component" value="Unassembled WGS sequence"/>
</dbReference>
<proteinExistence type="predicted"/>
<keyword evidence="2" id="KW-0862">Zinc</keyword>
<evidence type="ECO:0000256" key="2">
    <source>
        <dbReference type="ARBA" id="ARBA00022833"/>
    </source>
</evidence>
<accession>A0AAW0QD52</accession>
<dbReference type="InterPro" id="IPR052360">
    <property type="entry name" value="Transcr_Regulatory_Proteins"/>
</dbReference>
<evidence type="ECO:0000256" key="4">
    <source>
        <dbReference type="ARBA" id="ARBA00023125"/>
    </source>
</evidence>
<dbReference type="InterPro" id="IPR001138">
    <property type="entry name" value="Zn2Cys6_DnaBD"/>
</dbReference>
<organism evidence="8 9">
    <name type="scientific">Apiospora kogelbergensis</name>
    <dbReference type="NCBI Taxonomy" id="1337665"/>
    <lineage>
        <taxon>Eukaryota</taxon>
        <taxon>Fungi</taxon>
        <taxon>Dikarya</taxon>
        <taxon>Ascomycota</taxon>
        <taxon>Pezizomycotina</taxon>
        <taxon>Sordariomycetes</taxon>
        <taxon>Xylariomycetidae</taxon>
        <taxon>Amphisphaeriales</taxon>
        <taxon>Apiosporaceae</taxon>
        <taxon>Apiospora</taxon>
    </lineage>
</organism>
<dbReference type="PROSITE" id="PS00463">
    <property type="entry name" value="ZN2_CY6_FUNGAL_1"/>
    <property type="match status" value="1"/>
</dbReference>
<keyword evidence="9" id="KW-1185">Reference proteome</keyword>
<dbReference type="InterPro" id="IPR036864">
    <property type="entry name" value="Zn2-C6_fun-type_DNA-bd_sf"/>
</dbReference>
<dbReference type="PANTHER" id="PTHR36206:SF12">
    <property type="entry name" value="ASPERCRYPTIN BIOSYNTHESIS CLUSTER-SPECIFIC TRANSCRIPTION REGULATOR ATNN-RELATED"/>
    <property type="match status" value="1"/>
</dbReference>
<dbReference type="PANTHER" id="PTHR36206">
    <property type="entry name" value="ASPERCRYPTIN BIOSYNTHESIS CLUSTER-SPECIFIC TRANSCRIPTION REGULATOR ATNN-RELATED"/>
    <property type="match status" value="1"/>
</dbReference>
<comment type="caution">
    <text evidence="8">The sequence shown here is derived from an EMBL/GenBank/DDBJ whole genome shotgun (WGS) entry which is preliminary data.</text>
</comment>
<evidence type="ECO:0000256" key="1">
    <source>
        <dbReference type="ARBA" id="ARBA00022723"/>
    </source>
</evidence>
<evidence type="ECO:0000256" key="3">
    <source>
        <dbReference type="ARBA" id="ARBA00023015"/>
    </source>
</evidence>
<dbReference type="SUPFAM" id="SSF57701">
    <property type="entry name" value="Zn2/Cys6 DNA-binding domain"/>
    <property type="match status" value="1"/>
</dbReference>
<dbReference type="GO" id="GO:0003677">
    <property type="term" value="F:DNA binding"/>
    <property type="evidence" value="ECO:0007669"/>
    <property type="project" value="UniProtKB-KW"/>
</dbReference>
<reference evidence="8 9" key="1">
    <citation type="submission" date="2023-01" db="EMBL/GenBank/DDBJ databases">
        <title>Analysis of 21 Apiospora genomes using comparative genomics revels a genus with tremendous synthesis potential of carbohydrate active enzymes and secondary metabolites.</title>
        <authorList>
            <person name="Sorensen T."/>
        </authorList>
    </citation>
    <scope>NUCLEOTIDE SEQUENCE [LARGE SCALE GENOMIC DNA]</scope>
    <source>
        <strain evidence="8 9">CBS 117206</strain>
    </source>
</reference>
<dbReference type="PROSITE" id="PS50048">
    <property type="entry name" value="ZN2_CY6_FUNGAL_2"/>
    <property type="match status" value="1"/>
</dbReference>
<dbReference type="AlphaFoldDB" id="A0AAW0QD52"/>
<name>A0AAW0QD52_9PEZI</name>
<dbReference type="Gene3D" id="4.10.240.10">
    <property type="entry name" value="Zn(2)-C6 fungal-type DNA-binding domain"/>
    <property type="match status" value="1"/>
</dbReference>
<protein>
    <recommendedName>
        <fullName evidence="7">Zn(2)-C6 fungal-type domain-containing protein</fullName>
    </recommendedName>
</protein>
<dbReference type="SMART" id="SM00066">
    <property type="entry name" value="GAL4"/>
    <property type="match status" value="1"/>
</dbReference>
<sequence>MPNPLVVRKRASKPKVRTGCIRCKTRRIKCDESKPQCFACIRFGVPCVYQGLPLMPRRNAQRQILPAPRDDGASTASPELAEATCLLYALPNSAFAHVPPQDVKYLDYFIRQFRERLSLSRLGDSALSNFWSVTILQQGVQDAYVLDSLLAIGALAWARASVPKRIPLVHRLSGALQNEHYCKALQHYNKAVARTRQRLSDGPDDAKILVVIISCMLFFMFEHIQENTSAVDHIGAVGLDALPRLQVSAAAPSGSALKSGTEAAHFILNSNVIFHTFSPMNPQMRPRVMNIATESVLQPPAVLSPERSLEDFTAVWWRLVTTMLNLCYHSAAFGDGFIVSSYTPSQIASLLVLIGSWEREAERRATAAQDADSIRLLRAIATMARRLMRSVNQKGQALKQPFERSGVGTFFSTTLIDYSAILEFYRVSKMPRPGVTVAKSHSGASSGFEHSAAQDAALPALLFVGRWCPDHATRLEALDICRSLLRPASSFELKSTYMVMRALVTLEGRGKEPMNRYAWTEGSWNDDYTALHVTLTPVSQKRGHIIGEKHLVLSVQDYGI</sequence>
<dbReference type="Pfam" id="PF11951">
    <property type="entry name" value="Fungal_trans_2"/>
    <property type="match status" value="1"/>
</dbReference>
<evidence type="ECO:0000256" key="6">
    <source>
        <dbReference type="ARBA" id="ARBA00023242"/>
    </source>
</evidence>
<keyword evidence="3" id="KW-0805">Transcription regulation</keyword>
<keyword evidence="4" id="KW-0238">DNA-binding</keyword>
<dbReference type="EMBL" id="JAQQWP010000009">
    <property type="protein sequence ID" value="KAK8100134.1"/>
    <property type="molecule type" value="Genomic_DNA"/>
</dbReference>
<feature type="domain" description="Zn(2)-C6 fungal-type" evidence="7">
    <location>
        <begin position="19"/>
        <end position="49"/>
    </location>
</feature>
<evidence type="ECO:0000313" key="8">
    <source>
        <dbReference type="EMBL" id="KAK8100134.1"/>
    </source>
</evidence>
<dbReference type="GO" id="GO:0008270">
    <property type="term" value="F:zinc ion binding"/>
    <property type="evidence" value="ECO:0007669"/>
    <property type="project" value="InterPro"/>
</dbReference>
<dbReference type="InterPro" id="IPR021858">
    <property type="entry name" value="Fun_TF"/>
</dbReference>
<evidence type="ECO:0000259" key="7">
    <source>
        <dbReference type="PROSITE" id="PS50048"/>
    </source>
</evidence>